<dbReference type="HOGENOM" id="CLU_3118373_0_0_0"/>
<proteinExistence type="predicted"/>
<dbReference type="KEGG" id="gma:AciX8_3393"/>
<name>G8NVL9_GRAMM</name>
<accession>G8NVL9</accession>
<dbReference type="STRING" id="682795.AciX8_3393"/>
<reference evidence="1 2" key="1">
    <citation type="submission" date="2011-11" db="EMBL/GenBank/DDBJ databases">
        <title>Complete sequence of Granulicella mallensis MP5ACTX8.</title>
        <authorList>
            <consortium name="US DOE Joint Genome Institute"/>
            <person name="Lucas S."/>
            <person name="Copeland A."/>
            <person name="Lapidus A."/>
            <person name="Cheng J.-F."/>
            <person name="Goodwin L."/>
            <person name="Pitluck S."/>
            <person name="Peters L."/>
            <person name="Lu M."/>
            <person name="Detter J.C."/>
            <person name="Han C."/>
            <person name="Tapia R."/>
            <person name="Land M."/>
            <person name="Hauser L."/>
            <person name="Kyrpides N."/>
            <person name="Ivanova N."/>
            <person name="Mikhailova N."/>
            <person name="Pagani I."/>
            <person name="Rawat S."/>
            <person name="Mannisto M."/>
            <person name="Haggblom M."/>
            <person name="Woyke T."/>
        </authorList>
    </citation>
    <scope>NUCLEOTIDE SEQUENCE [LARGE SCALE GENOMIC DNA]</scope>
    <source>
        <strain evidence="2">ATCC BAA-1857 / DSM 23137 / MP5ACTX8</strain>
    </source>
</reference>
<organism evidence="1 2">
    <name type="scientific">Granulicella mallensis (strain ATCC BAA-1857 / DSM 23137 / MP5ACTX8)</name>
    <dbReference type="NCBI Taxonomy" id="682795"/>
    <lineage>
        <taxon>Bacteria</taxon>
        <taxon>Pseudomonadati</taxon>
        <taxon>Acidobacteriota</taxon>
        <taxon>Terriglobia</taxon>
        <taxon>Terriglobales</taxon>
        <taxon>Acidobacteriaceae</taxon>
        <taxon>Granulicella</taxon>
    </lineage>
</organism>
<evidence type="ECO:0000313" key="1">
    <source>
        <dbReference type="EMBL" id="AEU37691.1"/>
    </source>
</evidence>
<gene>
    <name evidence="1" type="ordered locus">AciX8_3393</name>
</gene>
<protein>
    <submittedName>
        <fullName evidence="1">Uncharacterized protein</fullName>
    </submittedName>
</protein>
<keyword evidence="2" id="KW-1185">Reference proteome</keyword>
<dbReference type="RefSeq" id="WP_014266565.1">
    <property type="nucleotide sequence ID" value="NC_016631.1"/>
</dbReference>
<dbReference type="EMBL" id="CP003130">
    <property type="protein sequence ID" value="AEU37691.1"/>
    <property type="molecule type" value="Genomic_DNA"/>
</dbReference>
<dbReference type="AlphaFoldDB" id="G8NVL9"/>
<sequence>MEQDIHKLADWLVKVTHEGIAIEHKILEWTTAEKKIEPDTVSETPSAKAS</sequence>
<dbReference type="Proteomes" id="UP000007113">
    <property type="component" value="Chromosome"/>
</dbReference>
<evidence type="ECO:0000313" key="2">
    <source>
        <dbReference type="Proteomes" id="UP000007113"/>
    </source>
</evidence>